<feature type="transmembrane region" description="Helical" evidence="1">
    <location>
        <begin position="23"/>
        <end position="42"/>
    </location>
</feature>
<comment type="caution">
    <text evidence="2">The sequence shown here is derived from an EMBL/GenBank/DDBJ whole genome shotgun (WGS) entry which is preliminary data.</text>
</comment>
<proteinExistence type="predicted"/>
<evidence type="ECO:0000313" key="3">
    <source>
        <dbReference type="Proteomes" id="UP001597024"/>
    </source>
</evidence>
<dbReference type="EMBL" id="JBHTHX010001859">
    <property type="protein sequence ID" value="MFD0889485.1"/>
    <property type="molecule type" value="Genomic_DNA"/>
</dbReference>
<organism evidence="2 3">
    <name type="scientific">Streptosporangium algeriense</name>
    <dbReference type="NCBI Taxonomy" id="1682748"/>
    <lineage>
        <taxon>Bacteria</taxon>
        <taxon>Bacillati</taxon>
        <taxon>Actinomycetota</taxon>
        <taxon>Actinomycetes</taxon>
        <taxon>Streptosporangiales</taxon>
        <taxon>Streptosporangiaceae</taxon>
        <taxon>Streptosporangium</taxon>
    </lineage>
</organism>
<dbReference type="InterPro" id="IPR036410">
    <property type="entry name" value="HSP_DnaJ_Cys-rich_dom_sf"/>
</dbReference>
<reference evidence="3" key="1">
    <citation type="journal article" date="2019" name="Int. J. Syst. Evol. Microbiol.">
        <title>The Global Catalogue of Microorganisms (GCM) 10K type strain sequencing project: providing services to taxonomists for standard genome sequencing and annotation.</title>
        <authorList>
            <consortium name="The Broad Institute Genomics Platform"/>
            <consortium name="The Broad Institute Genome Sequencing Center for Infectious Disease"/>
            <person name="Wu L."/>
            <person name="Ma J."/>
        </authorList>
    </citation>
    <scope>NUCLEOTIDE SEQUENCE [LARGE SCALE GENOMIC DNA]</scope>
    <source>
        <strain evidence="3">CCUG 62974</strain>
    </source>
</reference>
<keyword evidence="1" id="KW-0472">Membrane</keyword>
<keyword evidence="1" id="KW-1133">Transmembrane helix</keyword>
<dbReference type="Gene3D" id="6.20.20.10">
    <property type="match status" value="1"/>
</dbReference>
<protein>
    <submittedName>
        <fullName evidence="2">Uncharacterized protein</fullName>
    </submittedName>
</protein>
<accession>A0ABW3E095</accession>
<gene>
    <name evidence="2" type="ORF">ACFQ08_33535</name>
</gene>
<keyword evidence="1" id="KW-0812">Transmembrane</keyword>
<dbReference type="Proteomes" id="UP001597024">
    <property type="component" value="Unassembled WGS sequence"/>
</dbReference>
<sequence length="91" mass="9953">MPKAALLSLLALAAVTVFHLTTFVLLLVPVLAAALLAYWRLLARRPHVTCRPCRGTGYRNSVLIYRSTGQCPTCTGTGHRARPGVRLLNVR</sequence>
<evidence type="ECO:0000313" key="2">
    <source>
        <dbReference type="EMBL" id="MFD0889485.1"/>
    </source>
</evidence>
<keyword evidence="3" id="KW-1185">Reference proteome</keyword>
<evidence type="ECO:0000256" key="1">
    <source>
        <dbReference type="SAM" id="Phobius"/>
    </source>
</evidence>
<dbReference type="SUPFAM" id="SSF57938">
    <property type="entry name" value="DnaJ/Hsp40 cysteine-rich domain"/>
    <property type="match status" value="1"/>
</dbReference>
<name>A0ABW3E095_9ACTN</name>